<evidence type="ECO:0000256" key="23">
    <source>
        <dbReference type="PIRSR" id="PIRSR600829-4"/>
    </source>
</evidence>
<evidence type="ECO:0000256" key="16">
    <source>
        <dbReference type="ARBA" id="ARBA00023098"/>
    </source>
</evidence>
<feature type="transmembrane region" description="Helical" evidence="24">
    <location>
        <begin position="46"/>
        <end position="67"/>
    </location>
</feature>
<feature type="binding site" evidence="23">
    <location>
        <position position="39"/>
    </location>
    <ligand>
        <name>a divalent metal cation</name>
        <dbReference type="ChEBI" id="CHEBI:60240"/>
    </ligand>
</feature>
<dbReference type="PANTHER" id="PTHR34299:SF1">
    <property type="entry name" value="DIACYLGLYCEROL KINASE"/>
    <property type="match status" value="1"/>
</dbReference>
<evidence type="ECO:0000313" key="26">
    <source>
        <dbReference type="Proteomes" id="UP000037848"/>
    </source>
</evidence>
<name>A0A0N1MW68_9GAMM</name>
<keyword evidence="18" id="KW-0594">Phospholipid biosynthesis</keyword>
<keyword evidence="17 24" id="KW-0472">Membrane</keyword>
<evidence type="ECO:0000256" key="22">
    <source>
        <dbReference type="PIRSR" id="PIRSR600829-3"/>
    </source>
</evidence>
<organism evidence="25 26">
    <name type="scientific">Pseudoalteromonas porphyrae</name>
    <dbReference type="NCBI Taxonomy" id="187330"/>
    <lineage>
        <taxon>Bacteria</taxon>
        <taxon>Pseudomonadati</taxon>
        <taxon>Pseudomonadota</taxon>
        <taxon>Gammaproteobacteria</taxon>
        <taxon>Alteromonadales</taxon>
        <taxon>Pseudoalteromonadaceae</taxon>
        <taxon>Pseudoalteromonas</taxon>
    </lineage>
</organism>
<feature type="binding site" evidence="21">
    <location>
        <begin position="41"/>
        <end position="45"/>
    </location>
    <ligand>
        <name>substrate</name>
    </ligand>
</feature>
<evidence type="ECO:0000256" key="20">
    <source>
        <dbReference type="PIRSR" id="PIRSR600829-1"/>
    </source>
</evidence>
<keyword evidence="10 23" id="KW-0479">Metal-binding</keyword>
<evidence type="ECO:0000313" key="25">
    <source>
        <dbReference type="EMBL" id="KPH64000.1"/>
    </source>
</evidence>
<evidence type="ECO:0000256" key="8">
    <source>
        <dbReference type="ARBA" id="ARBA00022679"/>
    </source>
</evidence>
<protein>
    <recommendedName>
        <fullName evidence="4 24">Diacylglycerol kinase</fullName>
        <ecNumber evidence="3 24">2.7.1.107</ecNumber>
    </recommendedName>
</protein>
<feature type="binding site" evidence="21">
    <location>
        <position position="109"/>
    </location>
    <ligand>
        <name>substrate</name>
    </ligand>
</feature>
<dbReference type="RefSeq" id="WP_054205617.1">
    <property type="nucleotide sequence ID" value="NZ_LHPH01000007.1"/>
</dbReference>
<dbReference type="PANTHER" id="PTHR34299">
    <property type="entry name" value="DIACYLGLYCEROL KINASE"/>
    <property type="match status" value="1"/>
</dbReference>
<feature type="active site" description="Proton acceptor" evidence="20">
    <location>
        <position position="80"/>
    </location>
</feature>
<dbReference type="InterPro" id="IPR000829">
    <property type="entry name" value="DAGK"/>
</dbReference>
<feature type="binding site" evidence="22">
    <location>
        <begin position="105"/>
        <end position="106"/>
    </location>
    <ligand>
        <name>ATP</name>
        <dbReference type="ChEBI" id="CHEBI:30616"/>
    </ligand>
</feature>
<evidence type="ECO:0000256" key="3">
    <source>
        <dbReference type="ARBA" id="ARBA00012133"/>
    </source>
</evidence>
<gene>
    <name evidence="25" type="ORF">ADS77_07230</name>
</gene>
<feature type="binding site" evidence="22">
    <location>
        <position position="87"/>
    </location>
    <ligand>
        <name>ATP</name>
        <dbReference type="ChEBI" id="CHEBI:30616"/>
    </ligand>
</feature>
<evidence type="ECO:0000256" key="14">
    <source>
        <dbReference type="ARBA" id="ARBA00022842"/>
    </source>
</evidence>
<comment type="catalytic activity">
    <reaction evidence="24">
        <text>a 1,2-diacyl-sn-glycerol + ATP = a 1,2-diacyl-sn-glycero-3-phosphate + ADP + H(+)</text>
        <dbReference type="Rhea" id="RHEA:10272"/>
        <dbReference type="ChEBI" id="CHEBI:15378"/>
        <dbReference type="ChEBI" id="CHEBI:17815"/>
        <dbReference type="ChEBI" id="CHEBI:30616"/>
        <dbReference type="ChEBI" id="CHEBI:58608"/>
        <dbReference type="ChEBI" id="CHEBI:456216"/>
        <dbReference type="EC" id="2.7.1.107"/>
    </reaction>
</comment>
<keyword evidence="14 23" id="KW-0460">Magnesium</keyword>
<dbReference type="OrthoDB" id="9796011at2"/>
<dbReference type="GO" id="GO:0004143">
    <property type="term" value="F:ATP-dependent diacylglycerol kinase activity"/>
    <property type="evidence" value="ECO:0007669"/>
    <property type="project" value="UniProtKB-EC"/>
</dbReference>
<dbReference type="CDD" id="cd14264">
    <property type="entry name" value="DAGK_IM"/>
    <property type="match status" value="1"/>
</dbReference>
<dbReference type="GO" id="GO:0046872">
    <property type="term" value="F:metal ion binding"/>
    <property type="evidence" value="ECO:0007669"/>
    <property type="project" value="UniProtKB-KW"/>
</dbReference>
<proteinExistence type="inferred from homology"/>
<dbReference type="GO" id="GO:0005524">
    <property type="term" value="F:ATP binding"/>
    <property type="evidence" value="ECO:0007669"/>
    <property type="project" value="UniProtKB-KW"/>
</dbReference>
<evidence type="ECO:0000256" key="2">
    <source>
        <dbReference type="ARBA" id="ARBA00005967"/>
    </source>
</evidence>
<evidence type="ECO:0000256" key="7">
    <source>
        <dbReference type="ARBA" id="ARBA00022519"/>
    </source>
</evidence>
<keyword evidence="9 24" id="KW-0812">Transmembrane</keyword>
<feature type="binding site" evidence="21">
    <location>
        <position position="20"/>
    </location>
    <ligand>
        <name>substrate</name>
    </ligand>
</feature>
<keyword evidence="8 24" id="KW-0808">Transferase</keyword>
<evidence type="ECO:0000256" key="5">
    <source>
        <dbReference type="ARBA" id="ARBA00022475"/>
    </source>
</evidence>
<dbReference type="InterPro" id="IPR036945">
    <property type="entry name" value="DAGK_sf"/>
</dbReference>
<evidence type="ECO:0000256" key="19">
    <source>
        <dbReference type="ARBA" id="ARBA00023264"/>
    </source>
</evidence>
<dbReference type="Gene3D" id="1.10.287.3610">
    <property type="match status" value="1"/>
</dbReference>
<feature type="binding site" evidence="22">
    <location>
        <position position="39"/>
    </location>
    <ligand>
        <name>ATP</name>
        <dbReference type="ChEBI" id="CHEBI:30616"/>
    </ligand>
</feature>
<evidence type="ECO:0000256" key="17">
    <source>
        <dbReference type="ARBA" id="ARBA00023136"/>
    </source>
</evidence>
<sequence length="132" mass="14432">MKNVNTIHSVNKPNGKGFTRIIKATHCSYKGVIAAWQHESAFRQELIMSIILLPFAVVLSSSISHLFLLISSLVFILFAEIINSALEALADAVTLDHNILIGRAKDMGSAAVFIALGLFSAVWGYAIYSYSF</sequence>
<evidence type="ECO:0000256" key="12">
    <source>
        <dbReference type="ARBA" id="ARBA00022777"/>
    </source>
</evidence>
<feature type="transmembrane region" description="Helical" evidence="24">
    <location>
        <begin position="107"/>
        <end position="128"/>
    </location>
</feature>
<dbReference type="STRING" id="187330.AMS58_13375"/>
<comment type="function">
    <text evidence="24">Catalyzes the ATP-dependent phosphorylation of sn-l,2-diacylglycerol (DAG) to phosphatidic acid. Involved in the recycling of diacylglycerol produced as a by-product during membrane-derived oligosaccharide (MDO) biosynthesis.</text>
</comment>
<evidence type="ECO:0000256" key="9">
    <source>
        <dbReference type="ARBA" id="ARBA00022692"/>
    </source>
</evidence>
<dbReference type="EMBL" id="LHPH01000007">
    <property type="protein sequence ID" value="KPH64000.1"/>
    <property type="molecule type" value="Genomic_DNA"/>
</dbReference>
<keyword evidence="13 22" id="KW-0067">ATP-binding</keyword>
<keyword evidence="6" id="KW-0444">Lipid biosynthesis</keyword>
<dbReference type="PATRIC" id="fig|187330.3.peg.3474"/>
<keyword evidence="12 24" id="KW-0418">Kinase</keyword>
<evidence type="ECO:0000256" key="13">
    <source>
        <dbReference type="ARBA" id="ARBA00022840"/>
    </source>
</evidence>
<feature type="binding site" evidence="21">
    <location>
        <position position="80"/>
    </location>
    <ligand>
        <name>substrate</name>
    </ligand>
</feature>
<evidence type="ECO:0000256" key="21">
    <source>
        <dbReference type="PIRSR" id="PIRSR600829-2"/>
    </source>
</evidence>
<comment type="subcellular location">
    <subcellularLocation>
        <location evidence="1 24">Cell inner membrane</location>
        <topology evidence="1 24">Multi-pass membrane protein</topology>
    </subcellularLocation>
</comment>
<keyword evidence="5" id="KW-1003">Cell membrane</keyword>
<comment type="cofactor">
    <cofactor evidence="23">
        <name>Mg(2+)</name>
        <dbReference type="ChEBI" id="CHEBI:18420"/>
    </cofactor>
    <text evidence="23">Mn(2+), Zn(2+), Cd(2+) and Co(2+) support activity to lesser extents.</text>
</comment>
<feature type="transmembrane region" description="Helical" evidence="24">
    <location>
        <begin position="73"/>
        <end position="95"/>
    </location>
</feature>
<feature type="binding site" evidence="23">
    <location>
        <position position="87"/>
    </location>
    <ligand>
        <name>a divalent metal cation</name>
        <dbReference type="ChEBI" id="CHEBI:60240"/>
    </ligand>
</feature>
<keyword evidence="11 22" id="KW-0547">Nucleotide-binding</keyword>
<dbReference type="AlphaFoldDB" id="A0A0N1MW68"/>
<evidence type="ECO:0000256" key="4">
    <source>
        <dbReference type="ARBA" id="ARBA00017575"/>
    </source>
</evidence>
<evidence type="ECO:0000256" key="6">
    <source>
        <dbReference type="ARBA" id="ARBA00022516"/>
    </source>
</evidence>
<feature type="binding site" evidence="22">
    <location>
        <position position="20"/>
    </location>
    <ligand>
        <name>ATP</name>
        <dbReference type="ChEBI" id="CHEBI:30616"/>
    </ligand>
</feature>
<accession>A0A0N1MW68</accession>
<comment type="caution">
    <text evidence="25">The sequence shown here is derived from an EMBL/GenBank/DDBJ whole genome shotgun (WGS) entry which is preliminary data.</text>
</comment>
<dbReference type="GO" id="GO:0005886">
    <property type="term" value="C:plasma membrane"/>
    <property type="evidence" value="ECO:0007669"/>
    <property type="project" value="UniProtKB-SubCell"/>
</dbReference>
<evidence type="ECO:0000256" key="24">
    <source>
        <dbReference type="RuleBase" id="RU363065"/>
    </source>
</evidence>
<keyword evidence="7 24" id="KW-0997">Cell inner membrane</keyword>
<dbReference type="Pfam" id="PF01219">
    <property type="entry name" value="DAGK_prokar"/>
    <property type="match status" value="1"/>
</dbReference>
<keyword evidence="16 24" id="KW-0443">Lipid metabolism</keyword>
<dbReference type="GO" id="GO:0006654">
    <property type="term" value="P:phosphatidic acid biosynthetic process"/>
    <property type="evidence" value="ECO:0007669"/>
    <property type="project" value="InterPro"/>
</dbReference>
<dbReference type="InterPro" id="IPR033718">
    <property type="entry name" value="DAGK_prok"/>
</dbReference>
<evidence type="ECO:0000256" key="18">
    <source>
        <dbReference type="ARBA" id="ARBA00023209"/>
    </source>
</evidence>
<evidence type="ECO:0000256" key="15">
    <source>
        <dbReference type="ARBA" id="ARBA00022989"/>
    </source>
</evidence>
<reference evidence="25 26" key="1">
    <citation type="submission" date="2015-08" db="EMBL/GenBank/DDBJ databases">
        <title>Draft Genome Sequence of Pseudoalteromonas porphyrae UCD-SED14.</title>
        <authorList>
            <person name="Coil D.A."/>
            <person name="Jospin G."/>
            <person name="Lee R.D."/>
            <person name="Eisen J.A."/>
        </authorList>
    </citation>
    <scope>NUCLEOTIDE SEQUENCE [LARGE SCALE GENOMIC DNA]</scope>
    <source>
        <strain evidence="25 26">UCD-SED14</strain>
    </source>
</reference>
<dbReference type="Proteomes" id="UP000037848">
    <property type="component" value="Unassembled WGS sequence"/>
</dbReference>
<comment type="similarity">
    <text evidence="2 24">Belongs to the bacterial diacylglycerol kinase family.</text>
</comment>
<keyword evidence="19 24" id="KW-1208">Phospholipid metabolism</keyword>
<evidence type="ECO:0000256" key="1">
    <source>
        <dbReference type="ARBA" id="ARBA00004429"/>
    </source>
</evidence>
<keyword evidence="15 24" id="KW-1133">Transmembrane helix</keyword>
<keyword evidence="26" id="KW-1185">Reference proteome</keyword>
<dbReference type="EC" id="2.7.1.107" evidence="3 24"/>
<evidence type="ECO:0000256" key="11">
    <source>
        <dbReference type="ARBA" id="ARBA00022741"/>
    </source>
</evidence>
<evidence type="ECO:0000256" key="10">
    <source>
        <dbReference type="ARBA" id="ARBA00022723"/>
    </source>
</evidence>